<sequence>MSSRRIDRRSALRYLNQVTRAKGHRPNDPPRLGAVLPADVIDPLGSRTEHLHEFNTDQDRRAVDDLDPTRFPADSNCGQIRDTDGEIGAMTQAVEHSDSGG</sequence>
<evidence type="ECO:0000313" key="2">
    <source>
        <dbReference type="EMBL" id="CAE29552.1"/>
    </source>
</evidence>
<dbReference type="AlphaFoldDB" id="Q6N2D9"/>
<accession>Q6N2D9</accession>
<protein>
    <submittedName>
        <fullName evidence="2">Uncharacterized protein</fullName>
    </submittedName>
</protein>
<feature type="region of interest" description="Disordered" evidence="1">
    <location>
        <begin position="60"/>
        <end position="83"/>
    </location>
</feature>
<name>Q6N2D9_RHOPA</name>
<dbReference type="HOGENOM" id="CLU_2289489_0_0_5"/>
<gene>
    <name evidence="2" type="ordered locus">RPA4111</name>
</gene>
<organism evidence="2">
    <name type="scientific">Rhodopseudomonas palustris (strain ATCC BAA-98 / CGA009)</name>
    <dbReference type="NCBI Taxonomy" id="258594"/>
    <lineage>
        <taxon>Bacteria</taxon>
        <taxon>Pseudomonadati</taxon>
        <taxon>Pseudomonadota</taxon>
        <taxon>Alphaproteobacteria</taxon>
        <taxon>Hyphomicrobiales</taxon>
        <taxon>Nitrobacteraceae</taxon>
        <taxon>Rhodopseudomonas</taxon>
    </lineage>
</organism>
<proteinExistence type="predicted"/>
<dbReference type="EMBL" id="BX572606">
    <property type="protein sequence ID" value="CAE29552.1"/>
    <property type="molecule type" value="Genomic_DNA"/>
</dbReference>
<reference evidence="2" key="1">
    <citation type="journal article" date="2004" name="Nat. Biotechnol.">
        <title>Complete genome sequence of the metabolically versatile photosynthetic bacterium Rhodopseudomonas palustris.</title>
        <authorList>
            <person name="Larimer F.W."/>
            <person name="Chain P."/>
            <person name="Hauser L."/>
            <person name="Lamerdin J."/>
            <person name="Malfatti S."/>
            <person name="Do L."/>
            <person name="Land M.L."/>
            <person name="Pelletier D.A."/>
            <person name="Beatty J.T."/>
            <person name="Lang A.S."/>
            <person name="Tabita F.R."/>
            <person name="Gibson J.L."/>
            <person name="Hanson T.E."/>
            <person name="Bobst C."/>
            <person name="Torres J.L."/>
            <person name="Peres C."/>
            <person name="Harrison F.H."/>
            <person name="Gibson J."/>
            <person name="Harwood C.S."/>
        </authorList>
    </citation>
    <scope>NUCLEOTIDE SEQUENCE [LARGE SCALE GENOMIC DNA]</scope>
    <source>
        <strain evidence="2">CGA009</strain>
    </source>
</reference>
<evidence type="ECO:0000256" key="1">
    <source>
        <dbReference type="SAM" id="MobiDB-lite"/>
    </source>
</evidence>